<dbReference type="InterPro" id="IPR051332">
    <property type="entry name" value="Fosfomycin_Res_Enzymes"/>
</dbReference>
<dbReference type="PANTHER" id="PTHR36113:SF1">
    <property type="entry name" value="GLYOXALASE_BLEOMYCIN RESISTANCE PROTEIN_DIOXYGENASE"/>
    <property type="match status" value="1"/>
</dbReference>
<dbReference type="Proteomes" id="UP000249135">
    <property type="component" value="Unassembled WGS sequence"/>
</dbReference>
<dbReference type="AlphaFoldDB" id="A0A2W5Q6F4"/>
<dbReference type="InterPro" id="IPR004360">
    <property type="entry name" value="Glyas_Fos-R_dOase_dom"/>
</dbReference>
<organism evidence="2 3">
    <name type="scientific">Variovorax paradoxus</name>
    <dbReference type="NCBI Taxonomy" id="34073"/>
    <lineage>
        <taxon>Bacteria</taxon>
        <taxon>Pseudomonadati</taxon>
        <taxon>Pseudomonadota</taxon>
        <taxon>Betaproteobacteria</taxon>
        <taxon>Burkholderiales</taxon>
        <taxon>Comamonadaceae</taxon>
        <taxon>Variovorax</taxon>
    </lineage>
</organism>
<evidence type="ECO:0000259" key="1">
    <source>
        <dbReference type="PROSITE" id="PS51819"/>
    </source>
</evidence>
<dbReference type="PANTHER" id="PTHR36113">
    <property type="entry name" value="LYASE, PUTATIVE-RELATED-RELATED"/>
    <property type="match status" value="1"/>
</dbReference>
<gene>
    <name evidence="2" type="ORF">DI563_13810</name>
</gene>
<protein>
    <submittedName>
        <fullName evidence="2">Glyoxalase</fullName>
    </submittedName>
</protein>
<dbReference type="Pfam" id="PF00903">
    <property type="entry name" value="Glyoxalase"/>
    <property type="match status" value="1"/>
</dbReference>
<dbReference type="EMBL" id="QFPP01000162">
    <property type="protein sequence ID" value="PZQ73851.1"/>
    <property type="molecule type" value="Genomic_DNA"/>
</dbReference>
<name>A0A2W5Q6F4_VARPD</name>
<dbReference type="PROSITE" id="PS51819">
    <property type="entry name" value="VOC"/>
    <property type="match status" value="1"/>
</dbReference>
<comment type="caution">
    <text evidence="2">The sequence shown here is derived from an EMBL/GenBank/DDBJ whole genome shotgun (WGS) entry which is preliminary data.</text>
</comment>
<sequence length="129" mass="13929">MRIDHIALWTDDLARCTRFYAAYFGAQAGAGYENKAKGFRSCFLSFDGGARIEAMSSDTLAPQRAEPGALRMGWTHLAIALGSEAAVDALTARLRDDGVPVLDGPRRTGDGYYESVVLDPDGNRVEITA</sequence>
<dbReference type="Gene3D" id="3.10.180.10">
    <property type="entry name" value="2,3-Dihydroxybiphenyl 1,2-Dioxygenase, domain 1"/>
    <property type="match status" value="1"/>
</dbReference>
<reference evidence="2 3" key="1">
    <citation type="submission" date="2017-08" db="EMBL/GenBank/DDBJ databases">
        <title>Infants hospitalized years apart are colonized by the same room-sourced microbial strains.</title>
        <authorList>
            <person name="Brooks B."/>
            <person name="Olm M.R."/>
            <person name="Firek B.A."/>
            <person name="Baker R."/>
            <person name="Thomas B.C."/>
            <person name="Morowitz M.J."/>
            <person name="Banfield J.F."/>
        </authorList>
    </citation>
    <scope>NUCLEOTIDE SEQUENCE [LARGE SCALE GENOMIC DNA]</scope>
    <source>
        <strain evidence="2">S2_005_003_R2_41</strain>
    </source>
</reference>
<evidence type="ECO:0000313" key="2">
    <source>
        <dbReference type="EMBL" id="PZQ73851.1"/>
    </source>
</evidence>
<dbReference type="InterPro" id="IPR037523">
    <property type="entry name" value="VOC_core"/>
</dbReference>
<proteinExistence type="predicted"/>
<dbReference type="SUPFAM" id="SSF54593">
    <property type="entry name" value="Glyoxalase/Bleomycin resistance protein/Dihydroxybiphenyl dioxygenase"/>
    <property type="match status" value="1"/>
</dbReference>
<evidence type="ECO:0000313" key="3">
    <source>
        <dbReference type="Proteomes" id="UP000249135"/>
    </source>
</evidence>
<accession>A0A2W5Q6F4</accession>
<dbReference type="InterPro" id="IPR029068">
    <property type="entry name" value="Glyas_Bleomycin-R_OHBP_Dase"/>
</dbReference>
<feature type="domain" description="VOC" evidence="1">
    <location>
        <begin position="2"/>
        <end position="129"/>
    </location>
</feature>